<gene>
    <name evidence="1" type="ORF">M0654_14520</name>
</gene>
<organism evidence="1 2">
    <name type="scientific">Neorhizobium turbinariae</name>
    <dbReference type="NCBI Taxonomy" id="2937795"/>
    <lineage>
        <taxon>Bacteria</taxon>
        <taxon>Pseudomonadati</taxon>
        <taxon>Pseudomonadota</taxon>
        <taxon>Alphaproteobacteria</taxon>
        <taxon>Hyphomicrobiales</taxon>
        <taxon>Rhizobiaceae</taxon>
        <taxon>Rhizobium/Agrobacterium group</taxon>
        <taxon>Neorhizobium</taxon>
    </lineage>
</organism>
<proteinExistence type="predicted"/>
<evidence type="ECO:0000313" key="1">
    <source>
        <dbReference type="EMBL" id="MCK8781195.1"/>
    </source>
</evidence>
<accession>A0ABT0ITJ9</accession>
<dbReference type="EMBL" id="JALPRY010000016">
    <property type="protein sequence ID" value="MCK8781195.1"/>
    <property type="molecule type" value="Genomic_DNA"/>
</dbReference>
<sequence>MNDPSSPLLGLSVEQFMIAYQAGELAGLEGQSLLACPYLDDPSRLRVWMLGYLDQPIDSRIDRQGGIDPAGQHPLG</sequence>
<dbReference type="Proteomes" id="UP001202827">
    <property type="component" value="Unassembled WGS sequence"/>
</dbReference>
<dbReference type="RefSeq" id="WP_150132725.1">
    <property type="nucleotide sequence ID" value="NZ_JALPRY010000016.1"/>
</dbReference>
<comment type="caution">
    <text evidence="1">The sequence shown here is derived from an EMBL/GenBank/DDBJ whole genome shotgun (WGS) entry which is preliminary data.</text>
</comment>
<keyword evidence="2" id="KW-1185">Reference proteome</keyword>
<protein>
    <submittedName>
        <fullName evidence="1">Uncharacterized protein</fullName>
    </submittedName>
</protein>
<name>A0ABT0ITJ9_9HYPH</name>
<dbReference type="NCBIfam" id="NF041886">
    <property type="entry name" value="Rmf_CrpP_fam"/>
    <property type="match status" value="1"/>
</dbReference>
<reference evidence="1 2" key="1">
    <citation type="submission" date="2022-04" db="EMBL/GenBank/DDBJ databases">
        <title>Rhizobium coralii sp. nov., isolated from coral Turbinaria peltata.</title>
        <authorList>
            <person name="Sun H."/>
        </authorList>
    </citation>
    <scope>NUCLEOTIDE SEQUENCE [LARGE SCALE GENOMIC DNA]</scope>
    <source>
        <strain evidence="1 2">NTR19</strain>
    </source>
</reference>
<evidence type="ECO:0000313" key="2">
    <source>
        <dbReference type="Proteomes" id="UP001202827"/>
    </source>
</evidence>